<evidence type="ECO:0000256" key="5">
    <source>
        <dbReference type="ARBA" id="ARBA00022679"/>
    </source>
</evidence>
<dbReference type="STRING" id="42249.A0A317SYZ5"/>
<dbReference type="InterPro" id="IPR026610">
    <property type="entry name" value="Hen1"/>
</dbReference>
<dbReference type="OrthoDB" id="2154311at2759"/>
<keyword evidence="5" id="KW-0808">Transferase</keyword>
<evidence type="ECO:0000256" key="9">
    <source>
        <dbReference type="ARBA" id="ARBA00022884"/>
    </source>
</evidence>
<evidence type="ECO:0000256" key="11">
    <source>
        <dbReference type="ARBA" id="ARBA00035025"/>
    </source>
</evidence>
<evidence type="ECO:0000313" key="14">
    <source>
        <dbReference type="Proteomes" id="UP000246991"/>
    </source>
</evidence>
<keyword evidence="8" id="KW-0460">Magnesium</keyword>
<accession>A0A317SYZ5</accession>
<dbReference type="AlphaFoldDB" id="A0A317SYZ5"/>
<keyword evidence="14" id="KW-1185">Reference proteome</keyword>
<keyword evidence="10" id="KW-0943">RNA-mediated gene silencing</keyword>
<gene>
    <name evidence="13" type="ORF">C7212DRAFT_362093</name>
</gene>
<sequence length="621" mass="69849">MEQDTASKSPTAAPTVGSLPQVVFNPQQYLQRRFAIHSILRKVSAQRCISGGLRSLLDVGCGSDILLLLSLIPCEDALPIELLTGIDISDDIKSHLCVESISPGAWTGNSSGEDRWRPLDIVLLHGDFQYLSPHLIPKHDIIVSSEVIEHLDPIPLSLYAGTLLGTMKPKVCIITTPNRDFNPIFTINFPPHGQTGIESIDTNKFWREGVSYSMRHHDHRFEWTRTEFRTWARNAAEQFGYKVDFTGVGSFGYGMMIENVDAAAMEEHLAKDMSGRVDQPEDADYFELEPVISNLAKKARRVYGDCTQIAVFTIKTDNNNTDCQELCGVSLKHALNTLHPAGITADGIHLVKHVEYPWVDYPYPPGIRDTLVMIQGCLNQFIPTPIYDAWSNPPVAEWDKPYETGIMELDFDDEDLTAKRKREHDELKDAKDYTTQLLQGKNPADLEVLVVPVELKRIWDSNWKLQRAFRFDYHMFTVHFHLGGAPGPNPNDMMPLSTKWDEVAFAGAPRDNDYKIYISTQGFRIRYDNPQNPVAGAGPDPFPFSDSDEGQPNIWAEFAFTPGIVPETHDEADRIVLILGKNATIPVGPSDDKDMCQKDILWVTFRKGVIFPSNNDCCFQV</sequence>
<evidence type="ECO:0000313" key="13">
    <source>
        <dbReference type="EMBL" id="PWW79673.1"/>
    </source>
</evidence>
<evidence type="ECO:0000256" key="12">
    <source>
        <dbReference type="ARBA" id="ARBA00048418"/>
    </source>
</evidence>
<comment type="similarity">
    <text evidence="2">Belongs to the methyltransferase superfamily. HEN1 family.</text>
</comment>
<comment type="caution">
    <text evidence="13">The sequence shown here is derived from an EMBL/GenBank/DDBJ whole genome shotgun (WGS) entry which is preliminary data.</text>
</comment>
<evidence type="ECO:0000256" key="4">
    <source>
        <dbReference type="ARBA" id="ARBA00022603"/>
    </source>
</evidence>
<dbReference type="GO" id="GO:0046872">
    <property type="term" value="F:metal ion binding"/>
    <property type="evidence" value="ECO:0007669"/>
    <property type="project" value="UniProtKB-KW"/>
</dbReference>
<reference evidence="13 14" key="1">
    <citation type="submission" date="2018-03" db="EMBL/GenBank/DDBJ databases">
        <title>Genomes of Pezizomycetes fungi and the evolution of truffles.</title>
        <authorList>
            <person name="Murat C."/>
            <person name="Payen T."/>
            <person name="Noel B."/>
            <person name="Kuo A."/>
            <person name="Martin F.M."/>
        </authorList>
    </citation>
    <scope>NUCLEOTIDE SEQUENCE [LARGE SCALE GENOMIC DNA]</scope>
    <source>
        <strain evidence="13">091103-1</strain>
    </source>
</reference>
<evidence type="ECO:0000256" key="1">
    <source>
        <dbReference type="ARBA" id="ARBA00001946"/>
    </source>
</evidence>
<dbReference type="InterPro" id="IPR029063">
    <property type="entry name" value="SAM-dependent_MTases_sf"/>
</dbReference>
<dbReference type="Proteomes" id="UP000246991">
    <property type="component" value="Unassembled WGS sequence"/>
</dbReference>
<dbReference type="GO" id="GO:0001510">
    <property type="term" value="P:RNA methylation"/>
    <property type="evidence" value="ECO:0007669"/>
    <property type="project" value="InterPro"/>
</dbReference>
<dbReference type="PANTHER" id="PTHR21404">
    <property type="entry name" value="HEN1"/>
    <property type="match status" value="1"/>
</dbReference>
<protein>
    <recommendedName>
        <fullName evidence="3">Small RNA 2'-O-methyltransferase</fullName>
        <ecNumber evidence="11">2.1.1.386</ecNumber>
    </recommendedName>
</protein>
<comment type="cofactor">
    <cofactor evidence="1">
        <name>Mg(2+)</name>
        <dbReference type="ChEBI" id="CHEBI:18420"/>
    </cofactor>
</comment>
<evidence type="ECO:0000256" key="8">
    <source>
        <dbReference type="ARBA" id="ARBA00022842"/>
    </source>
</evidence>
<keyword evidence="4" id="KW-0489">Methyltransferase</keyword>
<evidence type="ECO:0000256" key="6">
    <source>
        <dbReference type="ARBA" id="ARBA00022691"/>
    </source>
</evidence>
<dbReference type="Gene3D" id="3.40.50.150">
    <property type="entry name" value="Vaccinia Virus protein VP39"/>
    <property type="match status" value="1"/>
</dbReference>
<dbReference type="PANTHER" id="PTHR21404:SF3">
    <property type="entry name" value="SMALL RNA 2'-O-METHYLTRANSFERASE"/>
    <property type="match status" value="1"/>
</dbReference>
<evidence type="ECO:0000256" key="3">
    <source>
        <dbReference type="ARBA" id="ARBA00021330"/>
    </source>
</evidence>
<dbReference type="GO" id="GO:0005634">
    <property type="term" value="C:nucleus"/>
    <property type="evidence" value="ECO:0007669"/>
    <property type="project" value="TreeGrafter"/>
</dbReference>
<dbReference type="GO" id="GO:0003723">
    <property type="term" value="F:RNA binding"/>
    <property type="evidence" value="ECO:0007669"/>
    <property type="project" value="UniProtKB-KW"/>
</dbReference>
<evidence type="ECO:0000256" key="2">
    <source>
        <dbReference type="ARBA" id="ARBA00009026"/>
    </source>
</evidence>
<dbReference type="GO" id="GO:0030422">
    <property type="term" value="P:siRNA processing"/>
    <property type="evidence" value="ECO:0007669"/>
    <property type="project" value="TreeGrafter"/>
</dbReference>
<name>A0A317SYZ5_9PEZI</name>
<dbReference type="EMBL" id="PYWC01000007">
    <property type="protein sequence ID" value="PWW79673.1"/>
    <property type="molecule type" value="Genomic_DNA"/>
</dbReference>
<evidence type="ECO:0000256" key="10">
    <source>
        <dbReference type="ARBA" id="ARBA00023158"/>
    </source>
</evidence>
<dbReference type="GO" id="GO:0090486">
    <property type="term" value="F:small RNA 2'-O-methyltransferase activity"/>
    <property type="evidence" value="ECO:0007669"/>
    <property type="project" value="UniProtKB-EC"/>
</dbReference>
<keyword evidence="7" id="KW-0479">Metal-binding</keyword>
<comment type="catalytic activity">
    <reaction evidence="12">
        <text>small RNA 3'-end nucleotide + S-adenosyl-L-methionine = small RNA 3'-end 2'-O-methylnucleotide + S-adenosyl-L-homocysteine + H(+)</text>
        <dbReference type="Rhea" id="RHEA:37887"/>
        <dbReference type="Rhea" id="RHEA-COMP:10415"/>
        <dbReference type="Rhea" id="RHEA-COMP:10416"/>
        <dbReference type="ChEBI" id="CHEBI:15378"/>
        <dbReference type="ChEBI" id="CHEBI:57856"/>
        <dbReference type="ChEBI" id="CHEBI:59789"/>
        <dbReference type="ChEBI" id="CHEBI:74896"/>
        <dbReference type="ChEBI" id="CHEBI:74898"/>
        <dbReference type="EC" id="2.1.1.386"/>
    </reaction>
</comment>
<keyword evidence="9" id="KW-0694">RNA-binding</keyword>
<dbReference type="EC" id="2.1.1.386" evidence="11"/>
<proteinExistence type="inferred from homology"/>
<keyword evidence="6" id="KW-0949">S-adenosyl-L-methionine</keyword>
<dbReference type="SUPFAM" id="SSF53335">
    <property type="entry name" value="S-adenosyl-L-methionine-dependent methyltransferases"/>
    <property type="match status" value="1"/>
</dbReference>
<evidence type="ECO:0000256" key="7">
    <source>
        <dbReference type="ARBA" id="ARBA00022723"/>
    </source>
</evidence>
<organism evidence="13 14">
    <name type="scientific">Tuber magnatum</name>
    <name type="common">white Piedmont truffle</name>
    <dbReference type="NCBI Taxonomy" id="42249"/>
    <lineage>
        <taxon>Eukaryota</taxon>
        <taxon>Fungi</taxon>
        <taxon>Dikarya</taxon>
        <taxon>Ascomycota</taxon>
        <taxon>Pezizomycotina</taxon>
        <taxon>Pezizomycetes</taxon>
        <taxon>Pezizales</taxon>
        <taxon>Tuberaceae</taxon>
        <taxon>Tuber</taxon>
    </lineage>
</organism>
<dbReference type="GO" id="GO:0005737">
    <property type="term" value="C:cytoplasm"/>
    <property type="evidence" value="ECO:0007669"/>
    <property type="project" value="TreeGrafter"/>
</dbReference>